<dbReference type="RefSeq" id="WP_212940511.1">
    <property type="nucleotide sequence ID" value="NZ_BORR01000012.1"/>
</dbReference>
<dbReference type="Proteomes" id="UP000681162">
    <property type="component" value="Unassembled WGS sequence"/>
</dbReference>
<evidence type="ECO:0000313" key="2">
    <source>
        <dbReference type="EMBL" id="GIO38395.1"/>
    </source>
</evidence>
<proteinExistence type="predicted"/>
<keyword evidence="3" id="KW-1185">Reference proteome</keyword>
<name>A0A920CG66_9BACL</name>
<dbReference type="EMBL" id="BORR01000012">
    <property type="protein sequence ID" value="GIO38395.1"/>
    <property type="molecule type" value="Genomic_DNA"/>
</dbReference>
<evidence type="ECO:0000256" key="1">
    <source>
        <dbReference type="SAM" id="SignalP"/>
    </source>
</evidence>
<organism evidence="2 3">
    <name type="scientific">Paenibacillus antibioticophila</name>
    <dbReference type="NCBI Taxonomy" id="1274374"/>
    <lineage>
        <taxon>Bacteria</taxon>
        <taxon>Bacillati</taxon>
        <taxon>Bacillota</taxon>
        <taxon>Bacilli</taxon>
        <taxon>Bacillales</taxon>
        <taxon>Paenibacillaceae</taxon>
        <taxon>Paenibacillus</taxon>
    </lineage>
</organism>
<feature type="chain" id="PRO_5038953622" description="Lipoprotein" evidence="1">
    <location>
        <begin position="27"/>
        <end position="176"/>
    </location>
</feature>
<reference evidence="2 3" key="1">
    <citation type="submission" date="2021-03" db="EMBL/GenBank/DDBJ databases">
        <title>Antimicrobial resistance genes in bacteria isolated from Japanese honey, and their potential for conferring macrolide and lincosamide resistance in the American foulbrood pathogen Paenibacillus larvae.</title>
        <authorList>
            <person name="Okamoto M."/>
            <person name="Kumagai M."/>
            <person name="Kanamori H."/>
            <person name="Takamatsu D."/>
        </authorList>
    </citation>
    <scope>NUCLEOTIDE SEQUENCE [LARGE SCALE GENOMIC DNA]</scope>
    <source>
        <strain evidence="2 3">J41TS12</strain>
    </source>
</reference>
<protein>
    <recommendedName>
        <fullName evidence="4">Lipoprotein</fullName>
    </recommendedName>
</protein>
<evidence type="ECO:0008006" key="4">
    <source>
        <dbReference type="Google" id="ProtNLM"/>
    </source>
</evidence>
<dbReference type="PROSITE" id="PS51257">
    <property type="entry name" value="PROKAR_LIPOPROTEIN"/>
    <property type="match status" value="1"/>
</dbReference>
<dbReference type="AlphaFoldDB" id="A0A920CG66"/>
<comment type="caution">
    <text evidence="2">The sequence shown here is derived from an EMBL/GenBank/DDBJ whole genome shotgun (WGS) entry which is preliminary data.</text>
</comment>
<accession>A0A920CG66</accession>
<gene>
    <name evidence="2" type="ORF">J41TS12_32560</name>
</gene>
<evidence type="ECO:0000313" key="3">
    <source>
        <dbReference type="Proteomes" id="UP000681162"/>
    </source>
</evidence>
<keyword evidence="1" id="KW-0732">Signal</keyword>
<feature type="signal peptide" evidence="1">
    <location>
        <begin position="1"/>
        <end position="26"/>
    </location>
</feature>
<sequence length="176" mass="20049">MFKKIVIILSTLVLVSIIGCSSSGDADLSKVNDEVRKLISLSEIPKIDDLDIKEIVVKNGLETDKLQRNTVIITYTDKKGELEKQEAYDKSIKLLYGPYEGDKVFTLSVSEIEAEFSHNMETIMINGLELLHTQLNDNLLIYTRHNGLSYTTEARITNKYTKDKQFEFFSQAVTYN</sequence>